<dbReference type="EMBL" id="VWRR01000010">
    <property type="protein sequence ID" value="KAF6002389.1"/>
    <property type="molecule type" value="Genomic_DNA"/>
</dbReference>
<protein>
    <submittedName>
        <fullName evidence="2">Uncharacterized protein</fullName>
    </submittedName>
</protein>
<dbReference type="InterPro" id="IPR045189">
    <property type="entry name" value="UBR4-like"/>
</dbReference>
<sequence length="164" mass="18201">MDPSWQCCQQWTAQPERQPADWGVATGLRLEFLRCSGRTSLPETVSCPRCARLVTERGGICPGCKENVYQCRACRFIDYGRLNALLCRECGHSRYLRYEVELETSAVDPLHQVQSRSAQRRGQALLPSSSYAPTVTTPPGLASPPTRDAPSARPQSSETRDAQS</sequence>
<dbReference type="PANTHER" id="PTHR21725">
    <property type="entry name" value="E3 UBIQUITIN-PROTEIN LIGASE UBR4"/>
    <property type="match status" value="1"/>
</dbReference>
<organism evidence="2 3">
    <name type="scientific">Cyanidiococcus yangmingshanensis</name>
    <dbReference type="NCBI Taxonomy" id="2690220"/>
    <lineage>
        <taxon>Eukaryota</taxon>
        <taxon>Rhodophyta</taxon>
        <taxon>Bangiophyceae</taxon>
        <taxon>Cyanidiales</taxon>
        <taxon>Cyanidiaceae</taxon>
        <taxon>Cyanidiococcus</taxon>
    </lineage>
</organism>
<name>A0A7J7II90_9RHOD</name>
<accession>A0A7J7II90</accession>
<proteinExistence type="predicted"/>
<comment type="caution">
    <text evidence="2">The sequence shown here is derived from an EMBL/GenBank/DDBJ whole genome shotgun (WGS) entry which is preliminary data.</text>
</comment>
<feature type="region of interest" description="Disordered" evidence="1">
    <location>
        <begin position="113"/>
        <end position="164"/>
    </location>
</feature>
<dbReference type="Proteomes" id="UP000530660">
    <property type="component" value="Unassembled WGS sequence"/>
</dbReference>
<dbReference type="PANTHER" id="PTHR21725:SF1">
    <property type="entry name" value="E3 UBIQUITIN-PROTEIN LIGASE UBR4"/>
    <property type="match status" value="1"/>
</dbReference>
<keyword evidence="3" id="KW-1185">Reference proteome</keyword>
<evidence type="ECO:0000256" key="1">
    <source>
        <dbReference type="SAM" id="MobiDB-lite"/>
    </source>
</evidence>
<evidence type="ECO:0000313" key="3">
    <source>
        <dbReference type="Proteomes" id="UP000530660"/>
    </source>
</evidence>
<feature type="compositionally biased region" description="Polar residues" evidence="1">
    <location>
        <begin position="126"/>
        <end position="137"/>
    </location>
</feature>
<dbReference type="AlphaFoldDB" id="A0A7J7II90"/>
<dbReference type="OrthoDB" id="552993at2759"/>
<evidence type="ECO:0000313" key="2">
    <source>
        <dbReference type="EMBL" id="KAF6002389.1"/>
    </source>
</evidence>
<gene>
    <name evidence="2" type="ORF">F1559_001294</name>
</gene>
<reference evidence="2 3" key="1">
    <citation type="journal article" date="2020" name="J. Phycol.">
        <title>Comparative genome analysis reveals Cyanidiococcus gen. nov., a new extremophilic red algal genus sister to Cyanidioschyzon (Cyanidioschyzonaceae, Rhodophyta).</title>
        <authorList>
            <person name="Liu S.-L."/>
            <person name="Chiang Y.-R."/>
            <person name="Yoon H.S."/>
            <person name="Fu H.-Y."/>
        </authorList>
    </citation>
    <scope>NUCLEOTIDE SEQUENCE [LARGE SCALE GENOMIC DNA]</scope>
    <source>
        <strain evidence="2 3">THAL066</strain>
    </source>
</reference>